<keyword evidence="7" id="KW-1185">Reference proteome</keyword>
<gene>
    <name evidence="6" type="ORF">MTR67_000906</name>
</gene>
<dbReference type="PROSITE" id="PS50966">
    <property type="entry name" value="ZF_SWIM"/>
    <property type="match status" value="1"/>
</dbReference>
<evidence type="ECO:0000256" key="3">
    <source>
        <dbReference type="ARBA" id="ARBA00022833"/>
    </source>
</evidence>
<reference evidence="6" key="1">
    <citation type="submission" date="2023-08" db="EMBL/GenBank/DDBJ databases">
        <title>A de novo genome assembly of Solanum verrucosum Schlechtendal, a Mexican diploid species geographically isolated from the other diploid A-genome species in potato relatives.</title>
        <authorList>
            <person name="Hosaka K."/>
        </authorList>
    </citation>
    <scope>NUCLEOTIDE SEQUENCE</scope>
    <source>
        <tissue evidence="6">Young leaves</tissue>
    </source>
</reference>
<dbReference type="GO" id="GO:0008270">
    <property type="term" value="F:zinc ion binding"/>
    <property type="evidence" value="ECO:0007669"/>
    <property type="project" value="UniProtKB-KW"/>
</dbReference>
<dbReference type="PANTHER" id="PTHR31973:SF113">
    <property type="entry name" value="PROTEIN FAR1-RELATED SEQUENCE 5-LIKE"/>
    <property type="match status" value="1"/>
</dbReference>
<protein>
    <recommendedName>
        <fullName evidence="5">SWIM-type domain-containing protein</fullName>
    </recommendedName>
</protein>
<dbReference type="Pfam" id="PF04434">
    <property type="entry name" value="SWIM"/>
    <property type="match status" value="1"/>
</dbReference>
<keyword evidence="3" id="KW-0862">Zinc</keyword>
<keyword evidence="1" id="KW-0479">Metal-binding</keyword>
<dbReference type="Proteomes" id="UP001234989">
    <property type="component" value="Chromosome 1"/>
</dbReference>
<evidence type="ECO:0000313" key="7">
    <source>
        <dbReference type="Proteomes" id="UP001234989"/>
    </source>
</evidence>
<feature type="domain" description="SWIM-type" evidence="5">
    <location>
        <begin position="18"/>
        <end position="50"/>
    </location>
</feature>
<feature type="non-terminal residue" evidence="6">
    <location>
        <position position="1"/>
    </location>
</feature>
<proteinExistence type="predicted"/>
<evidence type="ECO:0000256" key="1">
    <source>
        <dbReference type="ARBA" id="ARBA00022723"/>
    </source>
</evidence>
<evidence type="ECO:0000256" key="4">
    <source>
        <dbReference type="PROSITE-ProRule" id="PRU00325"/>
    </source>
</evidence>
<organism evidence="6 7">
    <name type="scientific">Solanum verrucosum</name>
    <dbReference type="NCBI Taxonomy" id="315347"/>
    <lineage>
        <taxon>Eukaryota</taxon>
        <taxon>Viridiplantae</taxon>
        <taxon>Streptophyta</taxon>
        <taxon>Embryophyta</taxon>
        <taxon>Tracheophyta</taxon>
        <taxon>Spermatophyta</taxon>
        <taxon>Magnoliopsida</taxon>
        <taxon>eudicotyledons</taxon>
        <taxon>Gunneridae</taxon>
        <taxon>Pentapetalae</taxon>
        <taxon>asterids</taxon>
        <taxon>lamiids</taxon>
        <taxon>Solanales</taxon>
        <taxon>Solanaceae</taxon>
        <taxon>Solanoideae</taxon>
        <taxon>Solaneae</taxon>
        <taxon>Solanum</taxon>
    </lineage>
</organism>
<dbReference type="SMART" id="SM00575">
    <property type="entry name" value="ZnF_PMZ"/>
    <property type="match status" value="1"/>
</dbReference>
<dbReference type="PANTHER" id="PTHR31973">
    <property type="entry name" value="POLYPROTEIN, PUTATIVE-RELATED"/>
    <property type="match status" value="1"/>
</dbReference>
<evidence type="ECO:0000256" key="2">
    <source>
        <dbReference type="ARBA" id="ARBA00022771"/>
    </source>
</evidence>
<sequence length="146" mass="17290">VVPSSEYIFSVYEDGRRYIVCLEQKVCTCERFQLDEIPCAHAIAVLKHKNIINMHPYCSDYYKPNALEKTYEVAMVPMPDKEDWSVPDYVLYEIVLPPRYRRLVGRPRKRRKKNVDEKITVNKNSCGHYGQEGHNRRTCTFFPKEK</sequence>
<name>A0AAF0T706_SOLVR</name>
<dbReference type="InterPro" id="IPR006564">
    <property type="entry name" value="Znf_PMZ"/>
</dbReference>
<dbReference type="EMBL" id="CP133612">
    <property type="protein sequence ID" value="WMV07521.1"/>
    <property type="molecule type" value="Genomic_DNA"/>
</dbReference>
<dbReference type="AlphaFoldDB" id="A0AAF0T706"/>
<evidence type="ECO:0000259" key="5">
    <source>
        <dbReference type="PROSITE" id="PS50966"/>
    </source>
</evidence>
<evidence type="ECO:0000313" key="6">
    <source>
        <dbReference type="EMBL" id="WMV07521.1"/>
    </source>
</evidence>
<keyword evidence="2 4" id="KW-0863">Zinc-finger</keyword>
<accession>A0AAF0T706</accession>
<dbReference type="InterPro" id="IPR007527">
    <property type="entry name" value="Znf_SWIM"/>
</dbReference>